<organism evidence="4 5">
    <name type="scientific">Rubrobacter tropicus</name>
    <dbReference type="NCBI Taxonomy" id="2653851"/>
    <lineage>
        <taxon>Bacteria</taxon>
        <taxon>Bacillati</taxon>
        <taxon>Actinomycetota</taxon>
        <taxon>Rubrobacteria</taxon>
        <taxon>Rubrobacterales</taxon>
        <taxon>Rubrobacteraceae</taxon>
        <taxon>Rubrobacter</taxon>
    </lineage>
</organism>
<dbReference type="GO" id="GO:0016791">
    <property type="term" value="F:phosphatase activity"/>
    <property type="evidence" value="ECO:0007669"/>
    <property type="project" value="TreeGrafter"/>
</dbReference>
<keyword evidence="4" id="KW-0614">Plasmid</keyword>
<keyword evidence="5" id="KW-1185">Reference proteome</keyword>
<dbReference type="KEGG" id="rub:GBA63_22165"/>
<feature type="domain" description="Calcineurin-like phosphoesterase" evidence="3">
    <location>
        <begin position="1"/>
        <end position="207"/>
    </location>
</feature>
<reference evidence="4 5" key="1">
    <citation type="submission" date="2019-10" db="EMBL/GenBank/DDBJ databases">
        <title>Rubrobacter sp nov SCSIO 52090 isolated from a deep-sea sediment in the South China Sea.</title>
        <authorList>
            <person name="Chen R.W."/>
        </authorList>
    </citation>
    <scope>NUCLEOTIDE SEQUENCE [LARGE SCALE GENOMIC DNA]</scope>
    <source>
        <strain evidence="4 5">SCSIO 52909</strain>
        <plasmid evidence="4 5">unnamed1</plasmid>
    </source>
</reference>
<dbReference type="PANTHER" id="PTHR42850">
    <property type="entry name" value="METALLOPHOSPHOESTERASE"/>
    <property type="match status" value="1"/>
</dbReference>
<dbReference type="InterPro" id="IPR029052">
    <property type="entry name" value="Metallo-depent_PP-like"/>
</dbReference>
<gene>
    <name evidence="4" type="ORF">GBA63_22165</name>
</gene>
<protein>
    <submittedName>
        <fullName evidence="4">Metallophosphoesterase</fullName>
    </submittedName>
</protein>
<dbReference type="GO" id="GO:0005737">
    <property type="term" value="C:cytoplasm"/>
    <property type="evidence" value="ECO:0007669"/>
    <property type="project" value="TreeGrafter"/>
</dbReference>
<dbReference type="AlphaFoldDB" id="A0A6G8QG78"/>
<evidence type="ECO:0000259" key="3">
    <source>
        <dbReference type="Pfam" id="PF12850"/>
    </source>
</evidence>
<evidence type="ECO:0000256" key="2">
    <source>
        <dbReference type="SAM" id="MobiDB-lite"/>
    </source>
</evidence>
<dbReference type="SUPFAM" id="SSF56300">
    <property type="entry name" value="Metallo-dependent phosphatases"/>
    <property type="match status" value="1"/>
</dbReference>
<evidence type="ECO:0000313" key="5">
    <source>
        <dbReference type="Proteomes" id="UP000501452"/>
    </source>
</evidence>
<evidence type="ECO:0000256" key="1">
    <source>
        <dbReference type="ARBA" id="ARBA00008950"/>
    </source>
</evidence>
<dbReference type="Pfam" id="PF12850">
    <property type="entry name" value="Metallophos_2"/>
    <property type="match status" value="1"/>
</dbReference>
<dbReference type="RefSeq" id="WP_166180693.1">
    <property type="nucleotide sequence ID" value="NZ_CP045120.1"/>
</dbReference>
<dbReference type="EMBL" id="CP045120">
    <property type="protein sequence ID" value="QIN85411.1"/>
    <property type="molecule type" value="Genomic_DNA"/>
</dbReference>
<dbReference type="Gene3D" id="3.60.21.10">
    <property type="match status" value="1"/>
</dbReference>
<dbReference type="InterPro" id="IPR050126">
    <property type="entry name" value="Ap4A_hydrolase"/>
</dbReference>
<dbReference type="Proteomes" id="UP000501452">
    <property type="component" value="Plasmid unnamed1"/>
</dbReference>
<dbReference type="PANTHER" id="PTHR42850:SF2">
    <property type="entry name" value="BLL5683 PROTEIN"/>
    <property type="match status" value="1"/>
</dbReference>
<evidence type="ECO:0000313" key="4">
    <source>
        <dbReference type="EMBL" id="QIN85411.1"/>
    </source>
</evidence>
<name>A0A6G8QG78_9ACTN</name>
<dbReference type="PIRSF" id="PIRSF000883">
    <property type="entry name" value="Pesterase_MJ0912"/>
    <property type="match status" value="1"/>
</dbReference>
<accession>A0A6G8QG78</accession>
<dbReference type="InterPro" id="IPR024654">
    <property type="entry name" value="Calcineurin-like_PHP_lpxH"/>
</dbReference>
<feature type="region of interest" description="Disordered" evidence="2">
    <location>
        <begin position="245"/>
        <end position="264"/>
    </location>
</feature>
<dbReference type="InterPro" id="IPR011152">
    <property type="entry name" value="Pesterase_MJ0912"/>
</dbReference>
<proteinExistence type="inferred from homology"/>
<feature type="compositionally biased region" description="Pro residues" evidence="2">
    <location>
        <begin position="255"/>
        <end position="264"/>
    </location>
</feature>
<geneLocation type="plasmid" evidence="4 5">
    <name>unnamed1</name>
</geneLocation>
<comment type="similarity">
    <text evidence="1">Belongs to the metallophosphoesterase superfamily. YfcE family.</text>
</comment>
<sequence>MKYALISDVHSNLPALEAVLEDIDARGAVDATYHLGDLVGYAPWPNEVVGLIRERGICGIAGNYDSTVANDYKHCGCKADSPRAEELSHISYGWTREHVSPEAKRFLGELPFRMDMRPRGGHTSRPQVTLVHGSPTLNTLYWTEDRPDSFCEKMAKAAGLKEGDLIAFGHTHKPWTREVGGVRFVNTGSVGKPKDGDWRAGYVLVDVGGEVGEEIGPPEFVRVEYDLERAAEGVLASDLPDEFAGQLEAGGVTPPGTPKPVEVP</sequence>